<accession>A0AAW4L175</accession>
<evidence type="ECO:0000313" key="3">
    <source>
        <dbReference type="Proteomes" id="UP000811899"/>
    </source>
</evidence>
<organism evidence="2 3">
    <name type="scientific">Geoanaerobacter pelophilus</name>
    <dbReference type="NCBI Taxonomy" id="60036"/>
    <lineage>
        <taxon>Bacteria</taxon>
        <taxon>Pseudomonadati</taxon>
        <taxon>Thermodesulfobacteriota</taxon>
        <taxon>Desulfuromonadia</taxon>
        <taxon>Geobacterales</taxon>
        <taxon>Geobacteraceae</taxon>
        <taxon>Geoanaerobacter</taxon>
    </lineage>
</organism>
<dbReference type="Proteomes" id="UP000811899">
    <property type="component" value="Unassembled WGS sequence"/>
</dbReference>
<dbReference type="EMBL" id="JAHCVJ010000001">
    <property type="protein sequence ID" value="MBT0663555.1"/>
    <property type="molecule type" value="Genomic_DNA"/>
</dbReference>
<dbReference type="AlphaFoldDB" id="A0AAW4L175"/>
<keyword evidence="3" id="KW-1185">Reference proteome</keyword>
<evidence type="ECO:0000256" key="1">
    <source>
        <dbReference type="SAM" id="MobiDB-lite"/>
    </source>
</evidence>
<feature type="compositionally biased region" description="Basic and acidic residues" evidence="1">
    <location>
        <begin position="16"/>
        <end position="31"/>
    </location>
</feature>
<comment type="caution">
    <text evidence="2">The sequence shown here is derived from an EMBL/GenBank/DDBJ whole genome shotgun (WGS) entry which is preliminary data.</text>
</comment>
<name>A0AAW4L175_9BACT</name>
<gene>
    <name evidence="2" type="ORF">KI809_04495</name>
</gene>
<dbReference type="RefSeq" id="WP_214170285.1">
    <property type="nucleotide sequence ID" value="NZ_JAHCVJ010000001.1"/>
</dbReference>
<reference evidence="2 3" key="1">
    <citation type="submission" date="2021-05" db="EMBL/GenBank/DDBJ databases">
        <title>The draft genome of Geobacter pelophilus DSM 12255.</title>
        <authorList>
            <person name="Xu Z."/>
            <person name="Masuda Y."/>
            <person name="Itoh H."/>
            <person name="Senoo K."/>
        </authorList>
    </citation>
    <scope>NUCLEOTIDE SEQUENCE [LARGE SCALE GENOMIC DNA]</scope>
    <source>
        <strain evidence="2 3">DSM 12255</strain>
    </source>
</reference>
<protein>
    <submittedName>
        <fullName evidence="2">Uncharacterized protein</fullName>
    </submittedName>
</protein>
<evidence type="ECO:0000313" key="2">
    <source>
        <dbReference type="EMBL" id="MBT0663555.1"/>
    </source>
</evidence>
<sequence>MSTSETGHTETACVHSDADADHESGDRHDQIPHCHELDAPCDAVSGTVVKHSPLISLHKVSYNGAFLPGYGAPLEIPPKYNV</sequence>
<feature type="region of interest" description="Disordered" evidence="1">
    <location>
        <begin position="1"/>
        <end position="31"/>
    </location>
</feature>
<proteinExistence type="predicted"/>